<dbReference type="PANTHER" id="PTHR43308">
    <property type="entry name" value="OUTER MEMBRANE PROTEIN ALPHA-RELATED"/>
    <property type="match status" value="1"/>
</dbReference>
<dbReference type="RefSeq" id="WP_172698198.1">
    <property type="nucleotide sequence ID" value="NZ_JAJCIK010000024.1"/>
</dbReference>
<feature type="signal peptide" evidence="4">
    <location>
        <begin position="1"/>
        <end position="24"/>
    </location>
</feature>
<gene>
    <name evidence="6" type="ORF">GKE97_25075</name>
</gene>
<feature type="domain" description="SLH" evidence="5">
    <location>
        <begin position="1013"/>
        <end position="1080"/>
    </location>
</feature>
<evidence type="ECO:0000259" key="5">
    <source>
        <dbReference type="PROSITE" id="PS51272"/>
    </source>
</evidence>
<proteinExistence type="predicted"/>
<evidence type="ECO:0000256" key="3">
    <source>
        <dbReference type="SAM" id="MobiDB-lite"/>
    </source>
</evidence>
<evidence type="ECO:0000256" key="1">
    <source>
        <dbReference type="ARBA" id="ARBA00004196"/>
    </source>
</evidence>
<name>A0A6I2R7M9_FLAPL</name>
<evidence type="ECO:0000313" key="6">
    <source>
        <dbReference type="EMBL" id="MSB22734.1"/>
    </source>
</evidence>
<evidence type="ECO:0000256" key="2">
    <source>
        <dbReference type="ARBA" id="ARBA00022737"/>
    </source>
</evidence>
<feature type="region of interest" description="Disordered" evidence="3">
    <location>
        <begin position="75"/>
        <end position="95"/>
    </location>
</feature>
<comment type="subcellular location">
    <subcellularLocation>
        <location evidence="1">Cell envelope</location>
    </subcellularLocation>
</comment>
<dbReference type="Pfam" id="PF00395">
    <property type="entry name" value="SLH"/>
    <property type="match status" value="2"/>
</dbReference>
<dbReference type="InterPro" id="IPR042229">
    <property type="entry name" value="Listeria/Bacterioides_rpt_sf"/>
</dbReference>
<feature type="domain" description="SLH" evidence="5">
    <location>
        <begin position="1081"/>
        <end position="1138"/>
    </location>
</feature>
<keyword evidence="2" id="KW-0677">Repeat</keyword>
<organism evidence="6 7">
    <name type="scientific">Flavonifractor plautii</name>
    <name type="common">Fusobacterium plautii</name>
    <dbReference type="NCBI Taxonomy" id="292800"/>
    <lineage>
        <taxon>Bacteria</taxon>
        <taxon>Bacillati</taxon>
        <taxon>Bacillota</taxon>
        <taxon>Clostridia</taxon>
        <taxon>Eubacteriales</taxon>
        <taxon>Oscillospiraceae</taxon>
        <taxon>Flavonifractor</taxon>
    </lineage>
</organism>
<dbReference type="Pfam" id="PF09479">
    <property type="entry name" value="Flg_new"/>
    <property type="match status" value="3"/>
</dbReference>
<dbReference type="InterPro" id="IPR013378">
    <property type="entry name" value="InlB-like_B-rpt"/>
</dbReference>
<evidence type="ECO:0000313" key="7">
    <source>
        <dbReference type="Proteomes" id="UP000434475"/>
    </source>
</evidence>
<feature type="chain" id="PRO_5026170509" description="SLH domain-containing protein" evidence="4">
    <location>
        <begin position="25"/>
        <end position="1254"/>
    </location>
</feature>
<dbReference type="InterPro" id="IPR051465">
    <property type="entry name" value="Cell_Envelope_Struct_Comp"/>
</dbReference>
<dbReference type="PROSITE" id="PS51272">
    <property type="entry name" value="SLH"/>
    <property type="match status" value="3"/>
</dbReference>
<dbReference type="Proteomes" id="UP000434475">
    <property type="component" value="Unassembled WGS sequence"/>
</dbReference>
<keyword evidence="4" id="KW-0732">Signal</keyword>
<dbReference type="NCBIfam" id="TIGR02543">
    <property type="entry name" value="List_Bact_rpt"/>
    <property type="match status" value="2"/>
</dbReference>
<evidence type="ECO:0000256" key="4">
    <source>
        <dbReference type="SAM" id="SignalP"/>
    </source>
</evidence>
<dbReference type="EMBL" id="WKPR01000051">
    <property type="protein sequence ID" value="MSB22734.1"/>
    <property type="molecule type" value="Genomic_DNA"/>
</dbReference>
<dbReference type="Gene3D" id="2.60.40.4270">
    <property type="entry name" value="Listeria-Bacteroides repeat domain"/>
    <property type="match status" value="2"/>
</dbReference>
<comment type="caution">
    <text evidence="6">The sequence shown here is derived from an EMBL/GenBank/DDBJ whole genome shotgun (WGS) entry which is preliminary data.</text>
</comment>
<sequence>MKKRILASLLSLVMVLSMFQTALAAEGFTPADEPQQDEAVCICDALCTEEMVNTDCPVCGGEAGYTACAGTVSEPTQDEDNGIPADEGNSAPETDKLLTKENVYKVGDAQDLTNALDEIAKSDAVDATIVLTSNITNANFAGVVDKHVTLKSDGDTLHTITLASELVGDLTADNVKVSAGTLYCSGHRTIFTENCEFTITNTLYGGGNKKTVKSTYVKINGTGKINTTDNENVVIGGSYKGSVEGDIYIELAGEIRYGSNEGGNYLAATNKGTSYGGDTIETNLYVGGNVTLILDGPVDTMPQNVIGAYNSHVKGNVTVQVKAGYFNGINGMREDSDQSIVDGDIHIIAGDPAYEGGDRICRLNSNWDITGAGEQINNSGLFQVKGDVTIDTYENVWGWDKDGTPNYDPPGIVGADSAEVGGDVTINVRGSHLEDITGVDESLVSGSLVKGNVTINATNAELKDADNTSYIYPISDGEIKGNATINMDGGSVTQINCSVGSTVGNTTVNITGEPKFTSQTYGVWGQNVTADSARDKSVLNFDKANTAIPIVGYFSEMNVINNSDVTLGNEKKNAFGTLYDVNINTGAKLTTNKQAYSKGALTMDHGTWIANGFLYVTKTTDTQDSELVMHDYAAFGYGHKDDAAYDQTVVTSSGDTYTFNKCNYIDKIYGNAEITGSTWNVFVPTIIGGNYKGTTNQLYLPAFAENENYPDEKIPLEILGTATGATQVTLVDKTNTENEGLPIVGQNYINALRDSEKVFVLANNNAKADGLYFKKLADANTKDKADYDMWQVAKGITVTFDKNGGETDAVPGFIQVELLPDVSEYQPGVPGTNPTRDGYIFKGWNTQADGTGDTYTAETKVNRSLTVYAQWEKIAPAPTYTVTYTDGVDNEEIFADQVTSGLSAGTATPAFNGTPTRDGYTFKGWLPEVAATVTGTVTYVAQWSKNSSGGGGGGGGGTTYYILHYESNGGTEYKDERYKKNTVVELDKVPTREGYTFTGWYADEELTDRITSIKMTSDKTVYAGWEPTGVPDWLNGKDHFAYVVGYMDGTVRPLNNISRAEVATIFFRLLNEDIREENLTSVSTFADVNDGMWCNMAISTMAKLGVVKGRTAEHFDPNAPITRAEFAAICARFDTSKRDGDSNFTDISGHWAEAEIERAASLGWIMGYTDGTFRPENYITRAEAMTMINRVLNRLPEDEDDLLDGMNVWPDNKPGDWYYLAVQEATNSHDFTRKGDVHEHWTKLTADPDWSQYQ</sequence>
<feature type="domain" description="SLH" evidence="5">
    <location>
        <begin position="1139"/>
        <end position="1202"/>
    </location>
</feature>
<protein>
    <recommendedName>
        <fullName evidence="5">SLH domain-containing protein</fullName>
    </recommendedName>
</protein>
<accession>A0A6I2R7M9</accession>
<dbReference type="InterPro" id="IPR001119">
    <property type="entry name" value="SLH_dom"/>
</dbReference>
<reference evidence="6 7" key="1">
    <citation type="journal article" date="2019" name="Nat. Med.">
        <title>A library of human gut bacterial isolates paired with longitudinal multiomics data enables mechanistic microbiome research.</title>
        <authorList>
            <person name="Poyet M."/>
            <person name="Groussin M."/>
            <person name="Gibbons S.M."/>
            <person name="Avila-Pacheco J."/>
            <person name="Jiang X."/>
            <person name="Kearney S.M."/>
            <person name="Perrotta A.R."/>
            <person name="Berdy B."/>
            <person name="Zhao S."/>
            <person name="Lieberman T.D."/>
            <person name="Swanson P.K."/>
            <person name="Smith M."/>
            <person name="Roesemann S."/>
            <person name="Alexander J.E."/>
            <person name="Rich S.A."/>
            <person name="Livny J."/>
            <person name="Vlamakis H."/>
            <person name="Clish C."/>
            <person name="Bullock K."/>
            <person name="Deik A."/>
            <person name="Scott J."/>
            <person name="Pierce K.A."/>
            <person name="Xavier R.J."/>
            <person name="Alm E.J."/>
        </authorList>
    </citation>
    <scope>NUCLEOTIDE SEQUENCE [LARGE SCALE GENOMIC DNA]</scope>
    <source>
        <strain evidence="6 7">BIOML-A2</strain>
    </source>
</reference>
<dbReference type="GO" id="GO:0030313">
    <property type="term" value="C:cell envelope"/>
    <property type="evidence" value="ECO:0007669"/>
    <property type="project" value="UniProtKB-SubCell"/>
</dbReference>
<dbReference type="AlphaFoldDB" id="A0A6I2R7M9"/>